<name>A0A949JAX7_9ACTN</name>
<keyword evidence="2" id="KW-1133">Transmembrane helix</keyword>
<comment type="caution">
    <text evidence="3">The sequence shown here is derived from an EMBL/GenBank/DDBJ whole genome shotgun (WGS) entry which is preliminary data.</text>
</comment>
<keyword evidence="2" id="KW-0812">Transmembrane</keyword>
<evidence type="ECO:0008006" key="5">
    <source>
        <dbReference type="Google" id="ProtNLM"/>
    </source>
</evidence>
<dbReference type="AlphaFoldDB" id="A0A949JAX7"/>
<feature type="transmembrane region" description="Helical" evidence="2">
    <location>
        <begin position="97"/>
        <end position="130"/>
    </location>
</feature>
<evidence type="ECO:0000313" key="4">
    <source>
        <dbReference type="Proteomes" id="UP000694501"/>
    </source>
</evidence>
<feature type="region of interest" description="Disordered" evidence="1">
    <location>
        <begin position="1"/>
        <end position="89"/>
    </location>
</feature>
<dbReference type="RefSeq" id="WP_216814793.1">
    <property type="nucleotide sequence ID" value="NZ_JAELVF020000001.1"/>
</dbReference>
<keyword evidence="4" id="KW-1185">Reference proteome</keyword>
<evidence type="ECO:0000256" key="1">
    <source>
        <dbReference type="SAM" id="MobiDB-lite"/>
    </source>
</evidence>
<keyword evidence="2" id="KW-0472">Membrane</keyword>
<protein>
    <recommendedName>
        <fullName evidence="5">DUF4190 domain-containing protein</fullName>
    </recommendedName>
</protein>
<evidence type="ECO:0000256" key="2">
    <source>
        <dbReference type="SAM" id="Phobius"/>
    </source>
</evidence>
<accession>A0A949JAX7</accession>
<dbReference type="Proteomes" id="UP000694501">
    <property type="component" value="Unassembled WGS sequence"/>
</dbReference>
<proteinExistence type="predicted"/>
<feature type="transmembrane region" description="Helical" evidence="2">
    <location>
        <begin position="151"/>
        <end position="178"/>
    </location>
</feature>
<sequence>MTHEHEHEPDAQPEQSGRPDAPQAKQRPVRLDKPGGASLAEQPTLAGDGPPPGQGGYPQAGYAQPGPAAHHPWPAPAGHGGPGWAGPPPRTGGVGTAAMVVGIISGVLALTVYGLVLSLVLGPIALGLGISARRQIARARADGAGRPDGSGLATAGFVLGIVTTAISWLLLVVVLIAVSNT</sequence>
<feature type="compositionally biased region" description="Basic and acidic residues" evidence="1">
    <location>
        <begin position="1"/>
        <end position="10"/>
    </location>
</feature>
<feature type="compositionally biased region" description="Low complexity" evidence="1">
    <location>
        <begin position="57"/>
        <end position="72"/>
    </location>
</feature>
<organism evidence="3 4">
    <name type="scientific">Streptomyces tardus</name>
    <dbReference type="NCBI Taxonomy" id="2780544"/>
    <lineage>
        <taxon>Bacteria</taxon>
        <taxon>Bacillati</taxon>
        <taxon>Actinomycetota</taxon>
        <taxon>Actinomycetes</taxon>
        <taxon>Kitasatosporales</taxon>
        <taxon>Streptomycetaceae</taxon>
        <taxon>Streptomyces</taxon>
    </lineage>
</organism>
<evidence type="ECO:0000313" key="3">
    <source>
        <dbReference type="EMBL" id="MBU7596112.1"/>
    </source>
</evidence>
<reference evidence="3" key="1">
    <citation type="submission" date="2021-06" db="EMBL/GenBank/DDBJ databases">
        <title>Sequencing of actinobacteria type strains.</title>
        <authorList>
            <person name="Nguyen G.-S."/>
            <person name="Wentzel A."/>
        </authorList>
    </citation>
    <scope>NUCLEOTIDE SEQUENCE</scope>
    <source>
        <strain evidence="3">P38-E01</strain>
    </source>
</reference>
<gene>
    <name evidence="3" type="ORF">JGS22_000295</name>
</gene>
<dbReference type="EMBL" id="JAELVF020000001">
    <property type="protein sequence ID" value="MBU7596112.1"/>
    <property type="molecule type" value="Genomic_DNA"/>
</dbReference>